<feature type="transmembrane region" description="Helical" evidence="1">
    <location>
        <begin position="128"/>
        <end position="149"/>
    </location>
</feature>
<gene>
    <name evidence="2" type="ORF">IF129_10560</name>
</gene>
<keyword evidence="1" id="KW-1133">Transmembrane helix</keyword>
<evidence type="ECO:0000313" key="2">
    <source>
        <dbReference type="EMBL" id="MBD3931997.1"/>
    </source>
</evidence>
<keyword evidence="1" id="KW-0472">Membrane</keyword>
<accession>A0A927ICF0</accession>
<dbReference type="EMBL" id="JACXYU010000004">
    <property type="protein sequence ID" value="MBD3931997.1"/>
    <property type="molecule type" value="Genomic_DNA"/>
</dbReference>
<proteinExistence type="predicted"/>
<keyword evidence="3" id="KW-1185">Reference proteome</keyword>
<reference evidence="2" key="1">
    <citation type="submission" date="2020-09" db="EMBL/GenBank/DDBJ databases">
        <title>Secondary metabolite and genome analysis of marine Streptomyces chumphonensis KK1-2T.</title>
        <authorList>
            <person name="Phongsopitanun W."/>
            <person name="Kanchanasin P."/>
            <person name="Pittayakhajonwut P."/>
            <person name="Suwanborirux K."/>
            <person name="Tanasupawat S."/>
        </authorList>
    </citation>
    <scope>NUCLEOTIDE SEQUENCE</scope>
    <source>
        <strain evidence="2">KK1-2</strain>
    </source>
</reference>
<feature type="transmembrane region" description="Helical" evidence="1">
    <location>
        <begin position="30"/>
        <end position="50"/>
    </location>
</feature>
<evidence type="ECO:0000313" key="3">
    <source>
        <dbReference type="Proteomes" id="UP000632289"/>
    </source>
</evidence>
<sequence length="165" mass="17519">MTDGTVRRAGTDDPAGEPVVVPLRTPRRGLYVLTMVLFGALVTLAVHTHFEWAPLRVPGAREAVVTQVHGCPAERPSLTAADCSASWRFADGATGRGRVVRGAGLTAGDTVHADTGLAYDTAGTLVEAASICVGLSLIVPGVLAAQWLGRHRARRRYHRLGRTYP</sequence>
<protein>
    <submittedName>
        <fullName evidence="2">Uncharacterized protein</fullName>
    </submittedName>
</protein>
<dbReference type="RefSeq" id="WP_191209303.1">
    <property type="nucleotide sequence ID" value="NZ_BAABKL010000036.1"/>
</dbReference>
<name>A0A927ICF0_9ACTN</name>
<organism evidence="2 3">
    <name type="scientific">Streptomyces chumphonensis</name>
    <dbReference type="NCBI Taxonomy" id="1214925"/>
    <lineage>
        <taxon>Bacteria</taxon>
        <taxon>Bacillati</taxon>
        <taxon>Actinomycetota</taxon>
        <taxon>Actinomycetes</taxon>
        <taxon>Kitasatosporales</taxon>
        <taxon>Streptomycetaceae</taxon>
        <taxon>Streptomyces</taxon>
    </lineage>
</organism>
<dbReference type="AlphaFoldDB" id="A0A927ICF0"/>
<comment type="caution">
    <text evidence="2">The sequence shown here is derived from an EMBL/GenBank/DDBJ whole genome shotgun (WGS) entry which is preliminary data.</text>
</comment>
<evidence type="ECO:0000256" key="1">
    <source>
        <dbReference type="SAM" id="Phobius"/>
    </source>
</evidence>
<dbReference type="Proteomes" id="UP000632289">
    <property type="component" value="Unassembled WGS sequence"/>
</dbReference>
<keyword evidence="1" id="KW-0812">Transmembrane</keyword>